<dbReference type="AlphaFoldDB" id="A0A0J9YHL6"/>
<sequence>MTTSNYTTIKIIGLSGPSSSGKSTLARLLRKVLPNSIILYEDDFYKPETEIPVNPDNGLQDWDCPEAFDLVYLNQVLTEIKQSGGTIPASFESKEETNTLGPSNVTDEELAEVQRSIAVDVNTLFVIVDGIMLFNEGSPLIATPSATPDSANPLDLALFVRAPYFDLLKRREARAGYVTLEGFWADPPGYFDDIVWPGYVKSHSYLFEDGQVDGPLTTQAASEFGIRTPAQMNCTMLELLQWSVNEIKRSLL</sequence>
<dbReference type="PANTHER" id="PTHR10285">
    <property type="entry name" value="URIDINE KINASE"/>
    <property type="match status" value="1"/>
</dbReference>
<accession>A0A0J9YHL6</accession>
<comment type="caution">
    <text evidence="1">The sequence shown here is derived from an EMBL/GenBank/DDBJ whole genome shotgun (WGS) entry which is preliminary data.</text>
</comment>
<dbReference type="EMBL" id="CCBN010000001">
    <property type="protein sequence ID" value="CDO51441.1"/>
    <property type="molecule type" value="Genomic_DNA"/>
</dbReference>
<dbReference type="PRINTS" id="PR00988">
    <property type="entry name" value="URIDINKINASE"/>
</dbReference>
<organism evidence="1 2">
    <name type="scientific">Geotrichum candidum</name>
    <name type="common">Oospora lactis</name>
    <name type="synonym">Dipodascus geotrichum</name>
    <dbReference type="NCBI Taxonomy" id="1173061"/>
    <lineage>
        <taxon>Eukaryota</taxon>
        <taxon>Fungi</taxon>
        <taxon>Dikarya</taxon>
        <taxon>Ascomycota</taxon>
        <taxon>Saccharomycotina</taxon>
        <taxon>Dipodascomycetes</taxon>
        <taxon>Dipodascales</taxon>
        <taxon>Dipodascaceae</taxon>
        <taxon>Geotrichum</taxon>
    </lineage>
</organism>
<keyword evidence="1" id="KW-0808">Transferase</keyword>
<dbReference type="OrthoDB" id="10041966at2759"/>
<reference evidence="1" key="1">
    <citation type="submission" date="2014-03" db="EMBL/GenBank/DDBJ databases">
        <authorList>
            <person name="Casaregola S."/>
        </authorList>
    </citation>
    <scope>NUCLEOTIDE SEQUENCE [LARGE SCALE GENOMIC DNA]</scope>
    <source>
        <strain evidence="1">CLIB 918</strain>
    </source>
</reference>
<name>A0A0J9YHL6_GEOCN</name>
<dbReference type="InterPro" id="IPR027417">
    <property type="entry name" value="P-loop_NTPase"/>
</dbReference>
<keyword evidence="2" id="KW-1185">Reference proteome</keyword>
<keyword evidence="1" id="KW-0418">Kinase</keyword>
<protein>
    <submittedName>
        <fullName evidence="1">Similar to Saccharomyces cerevisiae YNL129W NRK1 Nicotinamide riboside kinase</fullName>
    </submittedName>
</protein>
<proteinExistence type="predicted"/>
<dbReference type="Proteomes" id="UP000242525">
    <property type="component" value="Unassembled WGS sequence"/>
</dbReference>
<dbReference type="STRING" id="1173061.A0A0J9YHL6"/>
<dbReference type="GO" id="GO:0016301">
    <property type="term" value="F:kinase activity"/>
    <property type="evidence" value="ECO:0007669"/>
    <property type="project" value="UniProtKB-KW"/>
</dbReference>
<dbReference type="Gene3D" id="3.40.50.300">
    <property type="entry name" value="P-loop containing nucleotide triphosphate hydrolases"/>
    <property type="match status" value="1"/>
</dbReference>
<gene>
    <name evidence="1" type="ORF">BN980_GECA01s06269g</name>
</gene>
<dbReference type="CDD" id="cd02024">
    <property type="entry name" value="NRK1"/>
    <property type="match status" value="1"/>
</dbReference>
<dbReference type="SUPFAM" id="SSF52540">
    <property type="entry name" value="P-loop containing nucleoside triphosphate hydrolases"/>
    <property type="match status" value="1"/>
</dbReference>
<evidence type="ECO:0000313" key="2">
    <source>
        <dbReference type="Proteomes" id="UP000242525"/>
    </source>
</evidence>
<evidence type="ECO:0000313" key="1">
    <source>
        <dbReference type="EMBL" id="CDO51441.1"/>
    </source>
</evidence>